<keyword evidence="1" id="KW-0614">Plasmid</keyword>
<dbReference type="SMR" id="A0A9Q9T512"/>
<name>A0A9Q9T512_BACPU</name>
<dbReference type="AlphaFoldDB" id="A0A9Q9T512"/>
<proteinExistence type="predicted"/>
<reference evidence="1" key="1">
    <citation type="submission" date="2018-10" db="EMBL/GenBank/DDBJ databases">
        <authorList>
            <person name="Singh K. P."/>
            <person name="Ramachandran G."/>
            <person name="Val-Calvo J."/>
            <person name="Meijer J.J. W."/>
            <person name="Miguel-Arribas A."/>
            <person name="Gago Cordoba C."/>
        </authorList>
    </citation>
    <scope>NUCLEOTIDE SEQUENCE</scope>
    <source>
        <strain evidence="1">1</strain>
        <plasmid evidence="1">p576</plasmid>
    </source>
</reference>
<dbReference type="RefSeq" id="WP_122630940.1">
    <property type="nucleotide sequence ID" value="NZ_LR026976.1"/>
</dbReference>
<evidence type="ECO:0000313" key="1">
    <source>
        <dbReference type="EMBL" id="VCT93312.1"/>
    </source>
</evidence>
<accession>A0A9Q9T512</accession>
<organism evidence="1">
    <name type="scientific">Bacillus pumilus</name>
    <name type="common">Bacillus mesentericus</name>
    <dbReference type="NCBI Taxonomy" id="1408"/>
    <lineage>
        <taxon>Bacteria</taxon>
        <taxon>Bacillati</taxon>
        <taxon>Bacillota</taxon>
        <taxon>Bacilli</taxon>
        <taxon>Bacillales</taxon>
        <taxon>Bacillaceae</taxon>
        <taxon>Bacillus</taxon>
    </lineage>
</organism>
<dbReference type="EMBL" id="LR026976">
    <property type="protein sequence ID" value="VCT93312.1"/>
    <property type="molecule type" value="Genomic_DNA"/>
</dbReference>
<protein>
    <submittedName>
        <fullName evidence="1">Uncharacterized protein</fullName>
    </submittedName>
</protein>
<sequence>MKKNDFRKNIKLTEPIFNKLKALMKVKDVKQYELIEIILDFYVTNKLSEKEREFFNYQLEELRKEEEEHE</sequence>
<gene>
    <name evidence="1" type="primary">p27c</name>
    <name evidence="1" type="ORF">SBRMV_027</name>
</gene>
<geneLocation type="plasmid" evidence="1">
    <name>p576</name>
</geneLocation>